<dbReference type="InterPro" id="IPR036390">
    <property type="entry name" value="WH_DNA-bd_sf"/>
</dbReference>
<dbReference type="Proteomes" id="UP001597338">
    <property type="component" value="Unassembled WGS sequence"/>
</dbReference>
<keyword evidence="3" id="KW-0238">DNA-binding</keyword>
<dbReference type="Pfam" id="PF03466">
    <property type="entry name" value="LysR_substrate"/>
    <property type="match status" value="1"/>
</dbReference>
<dbReference type="InterPro" id="IPR000847">
    <property type="entry name" value="LysR_HTH_N"/>
</dbReference>
<evidence type="ECO:0000313" key="6">
    <source>
        <dbReference type="EMBL" id="MFD2026160.1"/>
    </source>
</evidence>
<feature type="domain" description="HTH lysR-type" evidence="5">
    <location>
        <begin position="14"/>
        <end position="68"/>
    </location>
</feature>
<dbReference type="InterPro" id="IPR005119">
    <property type="entry name" value="LysR_subst-bd"/>
</dbReference>
<evidence type="ECO:0000256" key="2">
    <source>
        <dbReference type="ARBA" id="ARBA00023015"/>
    </source>
</evidence>
<dbReference type="RefSeq" id="WP_377198012.1">
    <property type="nucleotide sequence ID" value="NZ_JBHUHF010000001.1"/>
</dbReference>
<reference evidence="7" key="1">
    <citation type="journal article" date="2019" name="Int. J. Syst. Evol. Microbiol.">
        <title>The Global Catalogue of Microorganisms (GCM) 10K type strain sequencing project: providing services to taxonomists for standard genome sequencing and annotation.</title>
        <authorList>
            <consortium name="The Broad Institute Genomics Platform"/>
            <consortium name="The Broad Institute Genome Sequencing Center for Infectious Disease"/>
            <person name="Wu L."/>
            <person name="Ma J."/>
        </authorList>
    </citation>
    <scope>NUCLEOTIDE SEQUENCE [LARGE SCALE GENOMIC DNA]</scope>
    <source>
        <strain evidence="7">CCM 7043</strain>
    </source>
</reference>
<sequence length="309" mass="33412">MPARNDPPAGQVADQLLVLLQVARTGRYTTAARALGVNHTTVARNITALERALGGRLLVRGADGWELTSLGRRAARAGESVSDAVDRLVAGDTEADPVTGVVRMTATDGFSAYVASPAIARLRGEHPELSVELVTVTRVATHHRSGVDIDVVVGQPSVQRAKAVRLGEYVLGMYGSRDYLARHGTPTTVAEMSEHGLVYFVDSMLQVNDLDAPRRLVPGMRDALASTNVFVHVEATRAGAGLGFLPCFMADRHDDLVRLLPDEVTERLPYWAVIRSESWRRPAVAAVVQALLAEMRTRRPRMLGLDGPV</sequence>
<dbReference type="EMBL" id="JBHUHF010000001">
    <property type="protein sequence ID" value="MFD2026160.1"/>
    <property type="molecule type" value="Genomic_DNA"/>
</dbReference>
<gene>
    <name evidence="6" type="ORF">ACFSL2_11645</name>
</gene>
<dbReference type="SUPFAM" id="SSF46785">
    <property type="entry name" value="Winged helix' DNA-binding domain"/>
    <property type="match status" value="1"/>
</dbReference>
<dbReference type="SUPFAM" id="SSF53850">
    <property type="entry name" value="Periplasmic binding protein-like II"/>
    <property type="match status" value="1"/>
</dbReference>
<keyword evidence="7" id="KW-1185">Reference proteome</keyword>
<dbReference type="Gene3D" id="1.10.10.10">
    <property type="entry name" value="Winged helix-like DNA-binding domain superfamily/Winged helix DNA-binding domain"/>
    <property type="match status" value="1"/>
</dbReference>
<evidence type="ECO:0000259" key="5">
    <source>
        <dbReference type="PROSITE" id="PS50931"/>
    </source>
</evidence>
<keyword evidence="4" id="KW-0804">Transcription</keyword>
<comment type="caution">
    <text evidence="6">The sequence shown here is derived from an EMBL/GenBank/DDBJ whole genome shotgun (WGS) entry which is preliminary data.</text>
</comment>
<proteinExistence type="inferred from homology"/>
<accession>A0ABW4V6G8</accession>
<dbReference type="Gene3D" id="3.40.190.290">
    <property type="match status" value="1"/>
</dbReference>
<dbReference type="PROSITE" id="PS50931">
    <property type="entry name" value="HTH_LYSR"/>
    <property type="match status" value="1"/>
</dbReference>
<evidence type="ECO:0000313" key="7">
    <source>
        <dbReference type="Proteomes" id="UP001597338"/>
    </source>
</evidence>
<dbReference type="PANTHER" id="PTHR30537">
    <property type="entry name" value="HTH-TYPE TRANSCRIPTIONAL REGULATOR"/>
    <property type="match status" value="1"/>
</dbReference>
<protein>
    <submittedName>
        <fullName evidence="6">LysR family transcriptional regulator</fullName>
    </submittedName>
</protein>
<dbReference type="PANTHER" id="PTHR30537:SF3">
    <property type="entry name" value="TRANSCRIPTIONAL REGULATORY PROTEIN"/>
    <property type="match status" value="1"/>
</dbReference>
<keyword evidence="2" id="KW-0805">Transcription regulation</keyword>
<dbReference type="Pfam" id="PF00126">
    <property type="entry name" value="HTH_1"/>
    <property type="match status" value="1"/>
</dbReference>
<dbReference type="InterPro" id="IPR036388">
    <property type="entry name" value="WH-like_DNA-bd_sf"/>
</dbReference>
<comment type="similarity">
    <text evidence="1">Belongs to the LysR transcriptional regulatory family.</text>
</comment>
<name>A0ABW4V6G8_9MICO</name>
<evidence type="ECO:0000256" key="1">
    <source>
        <dbReference type="ARBA" id="ARBA00009437"/>
    </source>
</evidence>
<organism evidence="6 7">
    <name type="scientific">Promicromonospora aerolata</name>
    <dbReference type="NCBI Taxonomy" id="195749"/>
    <lineage>
        <taxon>Bacteria</taxon>
        <taxon>Bacillati</taxon>
        <taxon>Actinomycetota</taxon>
        <taxon>Actinomycetes</taxon>
        <taxon>Micrococcales</taxon>
        <taxon>Promicromonosporaceae</taxon>
        <taxon>Promicromonospora</taxon>
    </lineage>
</organism>
<evidence type="ECO:0000256" key="3">
    <source>
        <dbReference type="ARBA" id="ARBA00023125"/>
    </source>
</evidence>
<dbReference type="InterPro" id="IPR058163">
    <property type="entry name" value="LysR-type_TF_proteobact-type"/>
</dbReference>
<evidence type="ECO:0000256" key="4">
    <source>
        <dbReference type="ARBA" id="ARBA00023163"/>
    </source>
</evidence>